<dbReference type="PRINTS" id="PR00046">
    <property type="entry name" value="SIGMA70FCT"/>
</dbReference>
<dbReference type="RefSeq" id="WP_020964339.1">
    <property type="nucleotide sequence ID" value="NZ_CP045670.1"/>
</dbReference>
<evidence type="ECO:0000313" key="3">
    <source>
        <dbReference type="Proteomes" id="UP000593915"/>
    </source>
</evidence>
<dbReference type="PANTHER" id="PTHR30603:SF47">
    <property type="entry name" value="RNA POLYMERASE SIGMA FACTOR SIGD, CHLOROPLASTIC"/>
    <property type="match status" value="1"/>
</dbReference>
<evidence type="ECO:0000313" key="2">
    <source>
        <dbReference type="EMBL" id="QOW60616.1"/>
    </source>
</evidence>
<dbReference type="Pfam" id="PF04542">
    <property type="entry name" value="Sigma70_r2"/>
    <property type="match status" value="1"/>
</dbReference>
<dbReference type="Gene3D" id="1.20.120.1810">
    <property type="match status" value="1"/>
</dbReference>
<dbReference type="GO" id="GO:0016987">
    <property type="term" value="F:sigma factor activity"/>
    <property type="evidence" value="ECO:0007669"/>
    <property type="project" value="InterPro"/>
</dbReference>
<dbReference type="InterPro" id="IPR014284">
    <property type="entry name" value="RNA_pol_sigma-70_dom"/>
</dbReference>
<organism evidence="2 3">
    <name type="scientific">Treponema pedis</name>
    <dbReference type="NCBI Taxonomy" id="409322"/>
    <lineage>
        <taxon>Bacteria</taxon>
        <taxon>Pseudomonadati</taxon>
        <taxon>Spirochaetota</taxon>
        <taxon>Spirochaetia</taxon>
        <taxon>Spirochaetales</taxon>
        <taxon>Treponemataceae</taxon>
        <taxon>Treponema</taxon>
    </lineage>
</organism>
<dbReference type="InterPro" id="IPR013325">
    <property type="entry name" value="RNA_pol_sigma_r2"/>
</dbReference>
<dbReference type="InterPro" id="IPR007630">
    <property type="entry name" value="RNA_pol_sigma70_r4"/>
</dbReference>
<dbReference type="InterPro" id="IPR036388">
    <property type="entry name" value="WH-like_DNA-bd_sf"/>
</dbReference>
<accession>A0A7S7AX01</accession>
<dbReference type="GeneID" id="301089228"/>
<dbReference type="InterPro" id="IPR007627">
    <property type="entry name" value="RNA_pol_sigma70_r2"/>
</dbReference>
<proteinExistence type="predicted"/>
<dbReference type="InterPro" id="IPR000943">
    <property type="entry name" value="RNA_pol_sigma70"/>
</dbReference>
<dbReference type="Pfam" id="PF00140">
    <property type="entry name" value="Sigma70_r1_2"/>
    <property type="match status" value="1"/>
</dbReference>
<dbReference type="PROSITE" id="PS00715">
    <property type="entry name" value="SIGMA70_1"/>
    <property type="match status" value="1"/>
</dbReference>
<dbReference type="NCBIfam" id="TIGR02937">
    <property type="entry name" value="sigma70-ECF"/>
    <property type="match status" value="1"/>
</dbReference>
<feature type="domain" description="RNA polymerase sigma-70" evidence="1">
    <location>
        <begin position="66"/>
        <end position="79"/>
    </location>
</feature>
<dbReference type="Pfam" id="PF04545">
    <property type="entry name" value="Sigma70_r4"/>
    <property type="match status" value="1"/>
</dbReference>
<gene>
    <name evidence="2" type="ORF">IFE08_12550</name>
</gene>
<dbReference type="SUPFAM" id="SSF88946">
    <property type="entry name" value="Sigma2 domain of RNA polymerase sigma factors"/>
    <property type="match status" value="1"/>
</dbReference>
<dbReference type="InterPro" id="IPR013324">
    <property type="entry name" value="RNA_pol_sigma_r3/r4-like"/>
</dbReference>
<sequence length="276" mass="31914">MVDDVLLQYIKDAKKYPLLTAEEEIVLADAAKKGDYAAFEKLITSNLRLVIKMAKRYSKNNSVVMELIQEGNIGLIKAAKKFSKAFNVRFSSYAVWWIKQSFSRYLNSHERIIKLPVRKEFLMRQMKNEEEKYEINHGIKPSDEELSKLINESESSVMQLKNLIARDICSLDAPVQEDGNSCMYDIIACNTYNPEEEAINKEFRLQLNKCMGVLTDREKDIIKNRYGLNGINEKLSFAFLGSRYSVSAESIRQIQLKALRKLRTQKNVIRSMAVYQ</sequence>
<dbReference type="Gene3D" id="1.10.10.10">
    <property type="entry name" value="Winged helix-like DNA-binding domain superfamily/Winged helix DNA-binding domain"/>
    <property type="match status" value="2"/>
</dbReference>
<reference evidence="2 3" key="1">
    <citation type="submission" date="2020-09" db="EMBL/GenBank/DDBJ databases">
        <title>Characterization of Treponema spp. from bovine digital dermatitis in Korea.</title>
        <authorList>
            <person name="Espiritu H.M."/>
            <person name="Cho Y.I."/>
            <person name="Mamuad L."/>
        </authorList>
    </citation>
    <scope>NUCLEOTIDE SEQUENCE [LARGE SCALE GENOMIC DNA]</scope>
    <source>
        <strain evidence="2 3">KS1</strain>
    </source>
</reference>
<dbReference type="GO" id="GO:0006352">
    <property type="term" value="P:DNA-templated transcription initiation"/>
    <property type="evidence" value="ECO:0007669"/>
    <property type="project" value="InterPro"/>
</dbReference>
<dbReference type="PANTHER" id="PTHR30603">
    <property type="entry name" value="RNA POLYMERASE SIGMA FACTOR RPO"/>
    <property type="match status" value="1"/>
</dbReference>
<dbReference type="InterPro" id="IPR009042">
    <property type="entry name" value="RNA_pol_sigma70_r1_2"/>
</dbReference>
<dbReference type="Proteomes" id="UP000593915">
    <property type="component" value="Chromosome"/>
</dbReference>
<evidence type="ECO:0000259" key="1">
    <source>
        <dbReference type="PROSITE" id="PS00715"/>
    </source>
</evidence>
<dbReference type="SUPFAM" id="SSF88659">
    <property type="entry name" value="Sigma3 and sigma4 domains of RNA polymerase sigma factors"/>
    <property type="match status" value="2"/>
</dbReference>
<protein>
    <submittedName>
        <fullName evidence="2">RNA polymerase sigma factor RpoD/SigA</fullName>
    </submittedName>
</protein>
<dbReference type="EMBL" id="CP061839">
    <property type="protein sequence ID" value="QOW60616.1"/>
    <property type="molecule type" value="Genomic_DNA"/>
</dbReference>
<dbReference type="AlphaFoldDB" id="A0A7S7AX01"/>
<dbReference type="InterPro" id="IPR050239">
    <property type="entry name" value="Sigma-70_RNA_pol_init_factors"/>
</dbReference>
<name>A0A7S7AX01_9SPIR</name>
<dbReference type="GO" id="GO:0003677">
    <property type="term" value="F:DNA binding"/>
    <property type="evidence" value="ECO:0007669"/>
    <property type="project" value="InterPro"/>
</dbReference>